<sequence length="105" mass="12273">MNFMAVDFTNTKFTDIDLDFVKHYLRIEPELTEDDIEITLIIDTAKGFVLEHTDMSLEELNETKSANIIYLRMISELYHNRTVTNGTQIDPIYSMLLKNVRKISL</sequence>
<evidence type="ECO:0000313" key="2">
    <source>
        <dbReference type="Proteomes" id="UP000224076"/>
    </source>
</evidence>
<dbReference type="InterPro" id="IPR021146">
    <property type="entry name" value="Phage_gp6-like_head-tail"/>
</dbReference>
<dbReference type="AlphaFoldDB" id="A0A2B3U106"/>
<dbReference type="NCBIfam" id="TIGR01560">
    <property type="entry name" value="put_DNA_pack"/>
    <property type="match status" value="1"/>
</dbReference>
<organism evidence="1 2">
    <name type="scientific">Bacillus cereus</name>
    <dbReference type="NCBI Taxonomy" id="1396"/>
    <lineage>
        <taxon>Bacteria</taxon>
        <taxon>Bacillati</taxon>
        <taxon>Bacillota</taxon>
        <taxon>Bacilli</taxon>
        <taxon>Bacillales</taxon>
        <taxon>Bacillaceae</taxon>
        <taxon>Bacillus</taxon>
        <taxon>Bacillus cereus group</taxon>
    </lineage>
</organism>
<dbReference type="Gene3D" id="1.10.3230.30">
    <property type="entry name" value="Phage gp6-like head-tail connector protein"/>
    <property type="match status" value="1"/>
</dbReference>
<accession>A0A2B3U106</accession>
<comment type="caution">
    <text evidence="1">The sequence shown here is derived from an EMBL/GenBank/DDBJ whole genome shotgun (WGS) entry which is preliminary data.</text>
</comment>
<dbReference type="CDD" id="cd08054">
    <property type="entry name" value="gp6"/>
    <property type="match status" value="1"/>
</dbReference>
<evidence type="ECO:0008006" key="3">
    <source>
        <dbReference type="Google" id="ProtNLM"/>
    </source>
</evidence>
<reference evidence="1 2" key="1">
    <citation type="submission" date="2017-09" db="EMBL/GenBank/DDBJ databases">
        <title>Large-scale bioinformatics analysis of Bacillus genomes uncovers conserved roles of natural products in bacterial physiology.</title>
        <authorList>
            <consortium name="Agbiome Team Llc"/>
            <person name="Bleich R.M."/>
            <person name="Grubbs K.J."/>
            <person name="Santa Maria K.C."/>
            <person name="Allen S.E."/>
            <person name="Farag S."/>
            <person name="Shank E.A."/>
            <person name="Bowers A."/>
        </authorList>
    </citation>
    <scope>NUCLEOTIDE SEQUENCE [LARGE SCALE GENOMIC DNA]</scope>
    <source>
        <strain evidence="1 2">AFS061806</strain>
    </source>
</reference>
<dbReference type="EMBL" id="NVDG01000033">
    <property type="protein sequence ID" value="PFU40149.1"/>
    <property type="molecule type" value="Genomic_DNA"/>
</dbReference>
<evidence type="ECO:0000313" key="1">
    <source>
        <dbReference type="EMBL" id="PFU40149.1"/>
    </source>
</evidence>
<name>A0A2B3U106_BACCE</name>
<dbReference type="InterPro" id="IPR006450">
    <property type="entry name" value="Phage_HK97_gp6-like"/>
</dbReference>
<proteinExistence type="predicted"/>
<dbReference type="Pfam" id="PF05135">
    <property type="entry name" value="Phage_connect_1"/>
    <property type="match status" value="1"/>
</dbReference>
<dbReference type="Proteomes" id="UP000224076">
    <property type="component" value="Unassembled WGS sequence"/>
</dbReference>
<gene>
    <name evidence="1" type="ORF">COK86_20360</name>
</gene>
<protein>
    <recommendedName>
        <fullName evidence="3">Phage gp6-like head-tail connector protein</fullName>
    </recommendedName>
</protein>